<dbReference type="SUPFAM" id="SSF82199">
    <property type="entry name" value="SET domain"/>
    <property type="match status" value="1"/>
</dbReference>
<dbReference type="SUPFAM" id="SSF81822">
    <property type="entry name" value="RuBisCo LSMT C-terminal, substrate-binding domain"/>
    <property type="match status" value="1"/>
</dbReference>
<dbReference type="PANTHER" id="PTHR13271">
    <property type="entry name" value="UNCHARACTERIZED PUTATIVE METHYLTRANSFERASE"/>
    <property type="match status" value="1"/>
</dbReference>
<dbReference type="InterPro" id="IPR015353">
    <property type="entry name" value="Rubisco_LSMT_subst-bd"/>
</dbReference>
<dbReference type="Gene3D" id="3.90.1420.10">
    <property type="entry name" value="Rubisco LSMT, substrate-binding domain"/>
    <property type="match status" value="1"/>
</dbReference>
<keyword evidence="2" id="KW-0808">Transferase</keyword>
<dbReference type="GO" id="GO:0009570">
    <property type="term" value="C:chloroplast stroma"/>
    <property type="evidence" value="ECO:0007669"/>
    <property type="project" value="TreeGrafter"/>
</dbReference>
<dbReference type="PANTHER" id="PTHR13271:SF9">
    <property type="entry name" value="RUBISCO METHYLTRANSFERASE FAMILY PROTEIN"/>
    <property type="match status" value="1"/>
</dbReference>
<keyword evidence="1" id="KW-0489">Methyltransferase</keyword>
<dbReference type="Pfam" id="PF09273">
    <property type="entry name" value="Rubis-subs-bind"/>
    <property type="match status" value="1"/>
</dbReference>
<dbReference type="GO" id="GO:0032259">
    <property type="term" value="P:methylation"/>
    <property type="evidence" value="ECO:0007669"/>
    <property type="project" value="UniProtKB-KW"/>
</dbReference>
<evidence type="ECO:0000256" key="1">
    <source>
        <dbReference type="ARBA" id="ARBA00022603"/>
    </source>
</evidence>
<evidence type="ECO:0000313" key="5">
    <source>
        <dbReference type="EMBL" id="KAE8661625.1"/>
    </source>
</evidence>
<dbReference type="InterPro" id="IPR046341">
    <property type="entry name" value="SET_dom_sf"/>
</dbReference>
<dbReference type="Gene3D" id="3.90.1410.10">
    <property type="entry name" value="set domain protein methyltransferase, domain 1"/>
    <property type="match status" value="1"/>
</dbReference>
<dbReference type="InterPro" id="IPR036464">
    <property type="entry name" value="Rubisco_LSMT_subst-bd_sf"/>
</dbReference>
<keyword evidence="6" id="KW-1185">Reference proteome</keyword>
<dbReference type="InterPro" id="IPR050600">
    <property type="entry name" value="SETD3_SETD6_MTase"/>
</dbReference>
<dbReference type="AlphaFoldDB" id="A0A6A2X3M8"/>
<gene>
    <name evidence="5" type="ORF">F3Y22_tig00113725pilonHSYRG01532</name>
</gene>
<accession>A0A6A2X3M8</accession>
<evidence type="ECO:0000313" key="6">
    <source>
        <dbReference type="Proteomes" id="UP000436088"/>
    </source>
</evidence>
<protein>
    <recommendedName>
        <fullName evidence="4">Rubisco LSMT substrate-binding domain-containing protein</fullName>
    </recommendedName>
</protein>
<dbReference type="EMBL" id="VEPZ02001720">
    <property type="protein sequence ID" value="KAE8661625.1"/>
    <property type="molecule type" value="Genomic_DNA"/>
</dbReference>
<name>A0A6A2X3M8_HIBSY</name>
<keyword evidence="3" id="KW-0949">S-adenosyl-L-methionine</keyword>
<feature type="domain" description="Rubisco LSMT substrate-binding" evidence="4">
    <location>
        <begin position="314"/>
        <end position="436"/>
    </location>
</feature>
<sequence>MELTCLHNKFNLHPLPLPSLLFHTNPNPRISFRKRNNLCVASVSDTIVSGSNKEVISKKDDDFGDLKSWMHKNGLPPCKVVLKERPSHDEKHRPIHYVAASEDLRAGDVAFSVPNSLVVTLERVLGNETVAELLTTNKLSELACLALYLMYEKKQGKKSFWYPYIRELDRQRGRGQLAVESPLLWSEDELAYLTGSPTKAEVLERAEGIKREYNELDTVWFMAGSLFQQYPYDIPTEAFPFEIFKQAFVAVQSCVVHLQKVPLARRFALVPLGPPLLAYRSNCKAMLSAVSGAIELVVDRSYKAGEPIVAALNTEDPQYQDKRLVVQRNDKLSVQAFNVFAGKEKEAVSDMLPYLRLGYVSDPSEMQSVLSSQGPVCPVSPCMEQAVLEQLADYFNRRLAGYPTTLNEDESLLLDPNLNAKKRVATQLVRLEKKILHACLLATIDLIDQLPDHTVSPCPAPYAPLLN</sequence>
<evidence type="ECO:0000256" key="3">
    <source>
        <dbReference type="ARBA" id="ARBA00022691"/>
    </source>
</evidence>
<evidence type="ECO:0000256" key="2">
    <source>
        <dbReference type="ARBA" id="ARBA00022679"/>
    </source>
</evidence>
<reference evidence="5" key="1">
    <citation type="submission" date="2019-09" db="EMBL/GenBank/DDBJ databases">
        <title>Draft genome information of white flower Hibiscus syriacus.</title>
        <authorList>
            <person name="Kim Y.-M."/>
        </authorList>
    </citation>
    <scope>NUCLEOTIDE SEQUENCE [LARGE SCALE GENOMIC DNA]</scope>
    <source>
        <strain evidence="5">YM2019G1</strain>
    </source>
</reference>
<dbReference type="FunFam" id="3.90.1410.10:FF:000003">
    <property type="entry name" value="Rubisco methyltransferase family protein"/>
    <property type="match status" value="1"/>
</dbReference>
<organism evidence="5 6">
    <name type="scientific">Hibiscus syriacus</name>
    <name type="common">Rose of Sharon</name>
    <dbReference type="NCBI Taxonomy" id="106335"/>
    <lineage>
        <taxon>Eukaryota</taxon>
        <taxon>Viridiplantae</taxon>
        <taxon>Streptophyta</taxon>
        <taxon>Embryophyta</taxon>
        <taxon>Tracheophyta</taxon>
        <taxon>Spermatophyta</taxon>
        <taxon>Magnoliopsida</taxon>
        <taxon>eudicotyledons</taxon>
        <taxon>Gunneridae</taxon>
        <taxon>Pentapetalae</taxon>
        <taxon>rosids</taxon>
        <taxon>malvids</taxon>
        <taxon>Malvales</taxon>
        <taxon>Malvaceae</taxon>
        <taxon>Malvoideae</taxon>
        <taxon>Hibiscus</taxon>
    </lineage>
</organism>
<proteinExistence type="predicted"/>
<dbReference type="Proteomes" id="UP000436088">
    <property type="component" value="Unassembled WGS sequence"/>
</dbReference>
<evidence type="ECO:0000259" key="4">
    <source>
        <dbReference type="Pfam" id="PF09273"/>
    </source>
</evidence>
<comment type="caution">
    <text evidence="5">The sequence shown here is derived from an EMBL/GenBank/DDBJ whole genome shotgun (WGS) entry which is preliminary data.</text>
</comment>
<dbReference type="GO" id="GO:0016279">
    <property type="term" value="F:protein-lysine N-methyltransferase activity"/>
    <property type="evidence" value="ECO:0007669"/>
    <property type="project" value="TreeGrafter"/>
</dbReference>